<comment type="similarity">
    <text evidence="2">Belongs to the SusD family.</text>
</comment>
<protein>
    <submittedName>
        <fullName evidence="9">RagB/SusD domain-containing protein</fullName>
    </submittedName>
</protein>
<feature type="signal peptide" evidence="6">
    <location>
        <begin position="1"/>
        <end position="21"/>
    </location>
</feature>
<evidence type="ECO:0000256" key="5">
    <source>
        <dbReference type="ARBA" id="ARBA00023237"/>
    </source>
</evidence>
<evidence type="ECO:0000256" key="1">
    <source>
        <dbReference type="ARBA" id="ARBA00004442"/>
    </source>
</evidence>
<evidence type="ECO:0000313" key="10">
    <source>
        <dbReference type="Proteomes" id="UP000254424"/>
    </source>
</evidence>
<dbReference type="SUPFAM" id="SSF48452">
    <property type="entry name" value="TPR-like"/>
    <property type="match status" value="1"/>
</dbReference>
<feature type="domain" description="RagB/SusD" evidence="7">
    <location>
        <begin position="277"/>
        <end position="567"/>
    </location>
</feature>
<proteinExistence type="inferred from homology"/>
<dbReference type="InterPro" id="IPR012944">
    <property type="entry name" value="SusD_RagB_dom"/>
</dbReference>
<gene>
    <name evidence="9" type="ORF">NCTC11155_03013</name>
</gene>
<keyword evidence="3 6" id="KW-0732">Signal</keyword>
<keyword evidence="5" id="KW-0998">Cell outer membrane</keyword>
<evidence type="ECO:0000259" key="8">
    <source>
        <dbReference type="Pfam" id="PF14322"/>
    </source>
</evidence>
<dbReference type="STRING" id="483216.BACEGG_03725"/>
<dbReference type="PROSITE" id="PS51257">
    <property type="entry name" value="PROKAR_LIPOPROTEIN"/>
    <property type="match status" value="1"/>
</dbReference>
<dbReference type="GeneID" id="93069754"/>
<dbReference type="EMBL" id="UFSX01000002">
    <property type="protein sequence ID" value="SUV43615.1"/>
    <property type="molecule type" value="Genomic_DNA"/>
</dbReference>
<evidence type="ECO:0000256" key="3">
    <source>
        <dbReference type="ARBA" id="ARBA00022729"/>
    </source>
</evidence>
<evidence type="ECO:0000256" key="6">
    <source>
        <dbReference type="SAM" id="SignalP"/>
    </source>
</evidence>
<name>A0A380ZBX7_9BACE</name>
<organism evidence="9 10">
    <name type="scientific">Bacteroides eggerthii</name>
    <dbReference type="NCBI Taxonomy" id="28111"/>
    <lineage>
        <taxon>Bacteria</taxon>
        <taxon>Pseudomonadati</taxon>
        <taxon>Bacteroidota</taxon>
        <taxon>Bacteroidia</taxon>
        <taxon>Bacteroidales</taxon>
        <taxon>Bacteroidaceae</taxon>
        <taxon>Bacteroides</taxon>
    </lineage>
</organism>
<accession>A0A380ZBX7</accession>
<evidence type="ECO:0000256" key="2">
    <source>
        <dbReference type="ARBA" id="ARBA00006275"/>
    </source>
</evidence>
<evidence type="ECO:0000256" key="4">
    <source>
        <dbReference type="ARBA" id="ARBA00023136"/>
    </source>
</evidence>
<reference evidence="9 10" key="1">
    <citation type="submission" date="2018-06" db="EMBL/GenBank/DDBJ databases">
        <authorList>
            <consortium name="Pathogen Informatics"/>
            <person name="Doyle S."/>
        </authorList>
    </citation>
    <scope>NUCLEOTIDE SEQUENCE [LARGE SCALE GENOMIC DNA]</scope>
    <source>
        <strain evidence="9 10">NCTC11155</strain>
    </source>
</reference>
<dbReference type="InterPro" id="IPR033985">
    <property type="entry name" value="SusD-like_N"/>
</dbReference>
<keyword evidence="4" id="KW-0472">Membrane</keyword>
<feature type="chain" id="PRO_5016871128" evidence="6">
    <location>
        <begin position="22"/>
        <end position="570"/>
    </location>
</feature>
<dbReference type="AlphaFoldDB" id="A0A380ZBX7"/>
<dbReference type="OrthoDB" id="5694214at2"/>
<dbReference type="Pfam" id="PF07980">
    <property type="entry name" value="SusD_RagB"/>
    <property type="match status" value="1"/>
</dbReference>
<evidence type="ECO:0000259" key="7">
    <source>
        <dbReference type="Pfam" id="PF07980"/>
    </source>
</evidence>
<dbReference type="RefSeq" id="WP_004292350.1">
    <property type="nucleotide sequence ID" value="NZ_CABKNQ010000017.1"/>
</dbReference>
<feature type="domain" description="SusD-like N-terminal" evidence="8">
    <location>
        <begin position="74"/>
        <end position="221"/>
    </location>
</feature>
<dbReference type="GO" id="GO:0009279">
    <property type="term" value="C:cell outer membrane"/>
    <property type="evidence" value="ECO:0007669"/>
    <property type="project" value="UniProtKB-SubCell"/>
</dbReference>
<dbReference type="Proteomes" id="UP000254424">
    <property type="component" value="Unassembled WGS sequence"/>
</dbReference>
<dbReference type="Gene3D" id="1.25.40.390">
    <property type="match status" value="1"/>
</dbReference>
<dbReference type="Pfam" id="PF14322">
    <property type="entry name" value="SusD-like_3"/>
    <property type="match status" value="1"/>
</dbReference>
<comment type="subcellular location">
    <subcellularLocation>
        <location evidence="1">Cell outer membrane</location>
    </subcellularLocation>
</comment>
<dbReference type="InterPro" id="IPR011990">
    <property type="entry name" value="TPR-like_helical_dom_sf"/>
</dbReference>
<sequence length="570" mass="65630">MKNLKYIFAAVALSCLGTACNESSWLKETPYDFYTPENSYTTTDQFQNALNYLYDEVRGMRWKMGDQNMALICSDIASGGTDTSPVAKFNDFKTFLTPYTYVASSYWDRAYSAIANANVIISRIDMENEVGEDNKKVIKGQALFFRAYFYNFLANLYGGVPLILEEATEPRKDYVRATREATYDQARQDLEDAIKMLNDITKAKDGEVNIQAAQHLLAEVYISLGDYSKAIAAATAVITHPSMGLMKTRFGSRKDETGDPYWDLFQLNNQNRSSGNTETIWALQYEYKNSGSSYSNEMPRWLLPYYEGLNVRDKEDKKNVKAFTLNTMEKGGRGIGTIRPTNHFLNEIWESGDIRNSELMIIRDFQVDNPEAKDFKKWIMADGLYDKFNKEQQTRQFYPFIMKFSQVGTLEDDNYQKNADGTYKLTALGEHGVVYAWGSLSANTSMKDEYMYRLAGTYLLRAEAYLANNEPDKAMADLNELRDRARTRQLTSSSEVTLDFILDEQMRELYFEDFRVPTLCRLGKMVERSRKYNPFGANVGDHQNLFPIPYSEIEKNIFNKIEQNPDYEKF</sequence>
<evidence type="ECO:0000313" key="9">
    <source>
        <dbReference type="EMBL" id="SUV43615.1"/>
    </source>
</evidence>